<comment type="caution">
    <text evidence="2">The sequence shown here is derived from an EMBL/GenBank/DDBJ whole genome shotgun (WGS) entry which is preliminary data.</text>
</comment>
<organism evidence="2 3">
    <name type="scientific">Burkholderia cepacia</name>
    <name type="common">Pseudomonas cepacia</name>
    <dbReference type="NCBI Taxonomy" id="292"/>
    <lineage>
        <taxon>Bacteria</taxon>
        <taxon>Pseudomonadati</taxon>
        <taxon>Pseudomonadota</taxon>
        <taxon>Betaproteobacteria</taxon>
        <taxon>Burkholderiales</taxon>
        <taxon>Burkholderiaceae</taxon>
        <taxon>Burkholderia</taxon>
        <taxon>Burkholderia cepacia complex</taxon>
    </lineage>
</organism>
<dbReference type="EMBL" id="PUIQ01000111">
    <property type="protein sequence ID" value="PQP07538.1"/>
    <property type="molecule type" value="Genomic_DNA"/>
</dbReference>
<dbReference type="Proteomes" id="UP000238206">
    <property type="component" value="Unassembled WGS sequence"/>
</dbReference>
<name>A0A2S8HYN7_BURCE</name>
<evidence type="ECO:0000256" key="1">
    <source>
        <dbReference type="SAM" id="MobiDB-lite"/>
    </source>
</evidence>
<proteinExistence type="predicted"/>
<reference evidence="2 3" key="1">
    <citation type="submission" date="2018-02" db="EMBL/GenBank/DDBJ databases">
        <title>Draft genome sequencing of Burkholderia cepacia Y14-15.</title>
        <authorList>
            <person name="Zheng B.-X."/>
        </authorList>
    </citation>
    <scope>NUCLEOTIDE SEQUENCE [LARGE SCALE GENOMIC DNA]</scope>
    <source>
        <strain evidence="2 3">Y14-15</strain>
    </source>
</reference>
<evidence type="ECO:0000313" key="2">
    <source>
        <dbReference type="EMBL" id="PQP07538.1"/>
    </source>
</evidence>
<feature type="region of interest" description="Disordered" evidence="1">
    <location>
        <begin position="1"/>
        <end position="37"/>
    </location>
</feature>
<sequence length="114" mass="12701">MTTPRPSRFAAHSKAPRVADRRNGAGDDRRNGASRNEVKRGFERLQECYFLRKRLSLAVSPFARAWGTMVMAWWSPCRSREIVSAIGDRGHDPSKSIQIYPVEGVGGVSAQSEP</sequence>
<gene>
    <name evidence="2" type="ORF">C5615_37640</name>
</gene>
<evidence type="ECO:0000313" key="3">
    <source>
        <dbReference type="Proteomes" id="UP000238206"/>
    </source>
</evidence>
<feature type="compositionally biased region" description="Basic and acidic residues" evidence="1">
    <location>
        <begin position="17"/>
        <end position="37"/>
    </location>
</feature>
<protein>
    <submittedName>
        <fullName evidence="2">Uncharacterized protein</fullName>
    </submittedName>
</protein>
<accession>A0A2S8HYN7</accession>
<dbReference type="AlphaFoldDB" id="A0A2S8HYN7"/>